<dbReference type="EMBL" id="PGTB01000251">
    <property type="protein sequence ID" value="PJE34044.1"/>
    <property type="molecule type" value="Genomic_DNA"/>
</dbReference>
<evidence type="ECO:0000313" key="3">
    <source>
        <dbReference type="Proteomes" id="UP000231553"/>
    </source>
</evidence>
<gene>
    <name evidence="2" type="ORF">CVM52_24310</name>
</gene>
<keyword evidence="3" id="KW-1185">Reference proteome</keyword>
<accession>A0A2M8IU28</accession>
<protein>
    <recommendedName>
        <fullName evidence="4">DUF304 domain-containing protein</fullName>
    </recommendedName>
</protein>
<evidence type="ECO:0000313" key="2">
    <source>
        <dbReference type="EMBL" id="PJE34044.1"/>
    </source>
</evidence>
<evidence type="ECO:0000256" key="1">
    <source>
        <dbReference type="SAM" id="Phobius"/>
    </source>
</evidence>
<dbReference type="AlphaFoldDB" id="A0A2M8IU28"/>
<feature type="transmembrane region" description="Helical" evidence="1">
    <location>
        <begin position="20"/>
        <end position="37"/>
    </location>
</feature>
<dbReference type="OrthoDB" id="7861868at2"/>
<dbReference type="Proteomes" id="UP000231553">
    <property type="component" value="Unassembled WGS sequence"/>
</dbReference>
<proteinExistence type="predicted"/>
<name>A0A2M8IU28_9RHOB</name>
<dbReference type="RefSeq" id="WP_100164886.1">
    <property type="nucleotide sequence ID" value="NZ_PGTB01000251.1"/>
</dbReference>
<comment type="caution">
    <text evidence="2">The sequence shown here is derived from an EMBL/GenBank/DDBJ whole genome shotgun (WGS) entry which is preliminary data.</text>
</comment>
<keyword evidence="1" id="KW-0472">Membrane</keyword>
<organism evidence="2 3">
    <name type="scientific">Pseudooceanicola lipolyticus</name>
    <dbReference type="NCBI Taxonomy" id="2029104"/>
    <lineage>
        <taxon>Bacteria</taxon>
        <taxon>Pseudomonadati</taxon>
        <taxon>Pseudomonadota</taxon>
        <taxon>Alphaproteobacteria</taxon>
        <taxon>Rhodobacterales</taxon>
        <taxon>Paracoccaceae</taxon>
        <taxon>Pseudooceanicola</taxon>
    </lineage>
</organism>
<reference evidence="2 3" key="1">
    <citation type="journal article" date="2018" name="Int. J. Syst. Evol. Microbiol.">
        <title>Pseudooceanicola lipolyticus sp. nov., a marine alphaproteobacterium, reclassification of Oceanicola flagellatus as Pseudooceanicola flagellatus comb. nov. and emended description of the genus Pseudooceanicola.</title>
        <authorList>
            <person name="Huang M.-M."/>
            <person name="Guo L.-L."/>
            <person name="Wu Y.-H."/>
            <person name="Lai Q.-L."/>
            <person name="Shao Z.-Z."/>
            <person name="Wang C.-S."/>
            <person name="Wu M."/>
            <person name="Xu X.-W."/>
        </authorList>
    </citation>
    <scope>NUCLEOTIDE SEQUENCE [LARGE SCALE GENOMIC DNA]</scope>
    <source>
        <strain evidence="2 3">157</strain>
    </source>
</reference>
<feature type="transmembrane region" description="Helical" evidence="1">
    <location>
        <begin position="43"/>
        <end position="60"/>
    </location>
</feature>
<sequence>MSEAPVRFKTDRAVYFESHLKLAALAMGGAMLVLWLAGNPNVWIGAAAGLGAIALRGWYLRAQDLSAVWELRDGLLTGPGGRRVPLDQIETLRRIGSFVQVVTRSGDRYLIKYQADPAATIAALRRAQNTRPKDPTA</sequence>
<evidence type="ECO:0008006" key="4">
    <source>
        <dbReference type="Google" id="ProtNLM"/>
    </source>
</evidence>
<keyword evidence="1" id="KW-0812">Transmembrane</keyword>
<keyword evidence="1" id="KW-1133">Transmembrane helix</keyword>